<dbReference type="SUPFAM" id="SSF158442">
    <property type="entry name" value="DsbB-like"/>
    <property type="match status" value="1"/>
</dbReference>
<dbReference type="InterPro" id="IPR003752">
    <property type="entry name" value="DiS_bond_form_DsbB/BdbC"/>
</dbReference>
<organism evidence="16 17">
    <name type="scientific">Sedimenticola thiotaurini</name>
    <dbReference type="NCBI Taxonomy" id="1543721"/>
    <lineage>
        <taxon>Bacteria</taxon>
        <taxon>Pseudomonadati</taxon>
        <taxon>Pseudomonadota</taxon>
        <taxon>Gammaproteobacteria</taxon>
        <taxon>Chromatiales</taxon>
        <taxon>Sedimenticolaceae</taxon>
        <taxon>Sedimenticola</taxon>
    </lineage>
</organism>
<evidence type="ECO:0000256" key="15">
    <source>
        <dbReference type="SAM" id="Phobius"/>
    </source>
</evidence>
<dbReference type="RefSeq" id="WP_046860993.1">
    <property type="nucleotide sequence ID" value="NZ_CP011412.1"/>
</dbReference>
<dbReference type="HAMAP" id="MF_00286">
    <property type="entry name" value="DsbB"/>
    <property type="match status" value="1"/>
</dbReference>
<dbReference type="NCBIfam" id="NF002485">
    <property type="entry name" value="PRK01749.1"/>
    <property type="match status" value="1"/>
</dbReference>
<keyword evidence="5" id="KW-0997">Cell inner membrane</keyword>
<keyword evidence="4 14" id="KW-1003">Cell membrane</keyword>
<feature type="transmembrane region" description="Helical" evidence="15">
    <location>
        <begin position="53"/>
        <end position="78"/>
    </location>
</feature>
<dbReference type="EMBL" id="CP011412">
    <property type="protein sequence ID" value="AKH22035.1"/>
    <property type="molecule type" value="Genomic_DNA"/>
</dbReference>
<evidence type="ECO:0000256" key="12">
    <source>
        <dbReference type="ARBA" id="ARBA00023186"/>
    </source>
</evidence>
<reference evidence="16 17" key="1">
    <citation type="journal article" date="2015" name="Genome Announc.">
        <title>Complete Genome Sequence of Sedimenticola thiotaurini Strain SIP-G1, a Polyphosphate- and Polyhydroxyalkanoate-Accumulating Sulfur-Oxidizing Gammaproteobacterium Isolated from Salt Marsh Sediments.</title>
        <authorList>
            <person name="Flood B.E."/>
            <person name="Jones D.S."/>
            <person name="Bailey J.V."/>
        </authorList>
    </citation>
    <scope>NUCLEOTIDE SEQUENCE [LARGE SCALE GENOMIC DNA]</scope>
    <source>
        <strain evidence="16 17">SIP-G1</strain>
    </source>
</reference>
<dbReference type="InterPro" id="IPR022920">
    <property type="entry name" value="Disulphide_bond_form_DsbB"/>
</dbReference>
<keyword evidence="13 14" id="KW-0676">Redox-active center</keyword>
<comment type="function">
    <text evidence="14">Required for disulfide bond formation in some periplasmic proteins. Acts by oxidizing the DsbA protein.</text>
</comment>
<feature type="transmembrane region" description="Helical" evidence="15">
    <location>
        <begin position="12"/>
        <end position="32"/>
    </location>
</feature>
<dbReference type="GO" id="GO:0015035">
    <property type="term" value="F:protein-disulfide reductase activity"/>
    <property type="evidence" value="ECO:0007669"/>
    <property type="project" value="UniProtKB-UniRule"/>
</dbReference>
<keyword evidence="17" id="KW-1185">Reference proteome</keyword>
<dbReference type="InterPro" id="IPR050183">
    <property type="entry name" value="DsbB"/>
</dbReference>
<evidence type="ECO:0000256" key="4">
    <source>
        <dbReference type="ARBA" id="ARBA00022475"/>
    </source>
</evidence>
<feature type="topological domain" description="Periplasmic" evidence="14">
    <location>
        <begin position="91"/>
        <end position="145"/>
    </location>
</feature>
<evidence type="ECO:0000256" key="2">
    <source>
        <dbReference type="ARBA" id="ARBA00008823"/>
    </source>
</evidence>
<feature type="transmembrane region" description="Helical" evidence="15">
    <location>
        <begin position="148"/>
        <end position="167"/>
    </location>
</feature>
<gene>
    <name evidence="14" type="primary">dsbB</name>
    <name evidence="16" type="ORF">AAY24_03965</name>
</gene>
<name>A0A0F7K462_9GAMM</name>
<dbReference type="Gene3D" id="1.20.1550.10">
    <property type="entry name" value="DsbB-like"/>
    <property type="match status" value="1"/>
</dbReference>
<keyword evidence="6 14" id="KW-0812">Transmembrane</keyword>
<comment type="similarity">
    <text evidence="2 14">Belongs to the DsbB family.</text>
</comment>
<dbReference type="AlphaFoldDB" id="A0A0F7K462"/>
<evidence type="ECO:0000256" key="5">
    <source>
        <dbReference type="ARBA" id="ARBA00022519"/>
    </source>
</evidence>
<dbReference type="GO" id="GO:0006457">
    <property type="term" value="P:protein folding"/>
    <property type="evidence" value="ECO:0007669"/>
    <property type="project" value="InterPro"/>
</dbReference>
<keyword evidence="11 14" id="KW-1015">Disulfide bond</keyword>
<dbReference type="PANTHER" id="PTHR36570:SF2">
    <property type="entry name" value="DISULFIDE BOND FORMATION PROTEIN B"/>
    <property type="match status" value="1"/>
</dbReference>
<evidence type="ECO:0000256" key="8">
    <source>
        <dbReference type="ARBA" id="ARBA00022989"/>
    </source>
</evidence>
<comment type="subcellular location">
    <subcellularLocation>
        <location evidence="1">Cell inner membrane</location>
        <topology evidence="1">Multi-pass membrane protein</topology>
    </subcellularLocation>
    <subcellularLocation>
        <location evidence="14">Cell membrane</location>
        <topology evidence="14">Multi-pass membrane protein</topology>
    </subcellularLocation>
</comment>
<dbReference type="PANTHER" id="PTHR36570">
    <property type="entry name" value="DISULFIDE BOND FORMATION PROTEIN B"/>
    <property type="match status" value="1"/>
</dbReference>
<evidence type="ECO:0000256" key="3">
    <source>
        <dbReference type="ARBA" id="ARBA00022448"/>
    </source>
</evidence>
<comment type="caution">
    <text evidence="14">Lacks conserved residue(s) required for the propagation of feature annotation.</text>
</comment>
<evidence type="ECO:0000256" key="1">
    <source>
        <dbReference type="ARBA" id="ARBA00004429"/>
    </source>
</evidence>
<evidence type="ECO:0000313" key="16">
    <source>
        <dbReference type="EMBL" id="AKH22035.1"/>
    </source>
</evidence>
<keyword evidence="10 14" id="KW-0472">Membrane</keyword>
<keyword evidence="7 14" id="KW-0249">Electron transport</keyword>
<proteinExistence type="inferred from homology"/>
<feature type="topological domain" description="Cytoplasmic" evidence="14">
    <location>
        <begin position="165"/>
        <end position="169"/>
    </location>
</feature>
<feature type="topological domain" description="Cytoplasmic" evidence="14">
    <location>
        <begin position="1"/>
        <end position="14"/>
    </location>
</feature>
<evidence type="ECO:0000256" key="11">
    <source>
        <dbReference type="ARBA" id="ARBA00023157"/>
    </source>
</evidence>
<dbReference type="Proteomes" id="UP000034410">
    <property type="component" value="Chromosome"/>
</dbReference>
<evidence type="ECO:0000256" key="7">
    <source>
        <dbReference type="ARBA" id="ARBA00022982"/>
    </source>
</evidence>
<feature type="disulfide bond" description="Redox-active" evidence="14">
    <location>
        <begin position="105"/>
        <end position="131"/>
    </location>
</feature>
<feature type="topological domain" description="Periplasmic" evidence="14">
    <location>
        <begin position="32"/>
        <end position="49"/>
    </location>
</feature>
<dbReference type="GO" id="GO:0005886">
    <property type="term" value="C:plasma membrane"/>
    <property type="evidence" value="ECO:0007669"/>
    <property type="project" value="UniProtKB-SubCell"/>
</dbReference>
<keyword evidence="9 14" id="KW-0560">Oxidoreductase</keyword>
<dbReference type="InterPro" id="IPR023380">
    <property type="entry name" value="DsbB-like_sf"/>
</dbReference>
<dbReference type="OrthoDB" id="3711263at2"/>
<evidence type="ECO:0000256" key="14">
    <source>
        <dbReference type="HAMAP-Rule" id="MF_00286"/>
    </source>
</evidence>
<dbReference type="GO" id="GO:0009055">
    <property type="term" value="F:electron transfer activity"/>
    <property type="evidence" value="ECO:0007669"/>
    <property type="project" value="UniProtKB-UniRule"/>
</dbReference>
<evidence type="ECO:0000256" key="9">
    <source>
        <dbReference type="ARBA" id="ARBA00023002"/>
    </source>
</evidence>
<feature type="disulfide bond" description="Redox-active" evidence="14">
    <location>
        <begin position="41"/>
        <end position="44"/>
    </location>
</feature>
<evidence type="ECO:0000256" key="13">
    <source>
        <dbReference type="ARBA" id="ARBA00023284"/>
    </source>
</evidence>
<dbReference type="Pfam" id="PF02600">
    <property type="entry name" value="DsbB"/>
    <property type="match status" value="1"/>
</dbReference>
<evidence type="ECO:0000256" key="6">
    <source>
        <dbReference type="ARBA" id="ARBA00022692"/>
    </source>
</evidence>
<accession>A0A0F7K462</accession>
<keyword evidence="12 14" id="KW-0143">Chaperone</keyword>
<protein>
    <recommendedName>
        <fullName evidence="14">Disulfide bond formation protein B</fullName>
    </recommendedName>
    <alternativeName>
        <fullName evidence="14">Disulfide oxidoreductase</fullName>
    </alternativeName>
</protein>
<keyword evidence="8 14" id="KW-1133">Transmembrane helix</keyword>
<dbReference type="PATRIC" id="fig|1543721.4.peg.829"/>
<dbReference type="KEGG" id="seds:AAY24_03965"/>
<keyword evidence="3 14" id="KW-0813">Transport</keyword>
<sequence>MLKIFNQLSHHRPAWILLALTALFLELSALFFQYQLKLAPCVLCVYERTAVMGIMVAGIVGSLAPGLLLVRAMAILIWGSSAAWGLQLALKHTGIQLSPSPLNTCDFAANYPDWAKLDEWFPWLFQPTGFCEDIQWQFLGFTMPQTMIGIYVIYLVVLLVVVLSQFARK</sequence>
<evidence type="ECO:0000313" key="17">
    <source>
        <dbReference type="Proteomes" id="UP000034410"/>
    </source>
</evidence>
<evidence type="ECO:0000256" key="10">
    <source>
        <dbReference type="ARBA" id="ARBA00023136"/>
    </source>
</evidence>